<sequence>MKNKFFQNFEHFYQAIKFLGMKGIIITFHFVWVSLFYRKNRRKGEYHFSGLIFKYDIPLSLIELFADIFTLNPYFFISKGLEPVIIDIGGNIGDSLLYFKYLYKNSKLYVFEPHPEAFKLLQENIKANKFTDVKTYQEAVSDTKGELKIYSENKGDSRKSSSDRIFLAKVIDNSLDIVAYTSKLVKISNNKEIKKLKVIDLLKIDAEGHESKIISDLSSHGILNKVQKVIIEYHFMTKLSDNSLDNIIEKLRSSGFKLSFFNYYRYLSNVTDTVAFMICADK</sequence>
<evidence type="ECO:0000259" key="2">
    <source>
        <dbReference type="Pfam" id="PF05050"/>
    </source>
</evidence>
<organism evidence="3 4">
    <name type="scientific">Candidatus Gottesmanbacteria bacterium RIFCSPHIGHO2_02_FULL_39_11</name>
    <dbReference type="NCBI Taxonomy" id="1798382"/>
    <lineage>
        <taxon>Bacteria</taxon>
        <taxon>Candidatus Gottesmaniibacteriota</taxon>
    </lineage>
</organism>
<comment type="caution">
    <text evidence="3">The sequence shown here is derived from an EMBL/GenBank/DDBJ whole genome shotgun (WGS) entry which is preliminary data.</text>
</comment>
<dbReference type="Pfam" id="PF05050">
    <property type="entry name" value="Methyltransf_21"/>
    <property type="match status" value="1"/>
</dbReference>
<evidence type="ECO:0000313" key="3">
    <source>
        <dbReference type="EMBL" id="OGG12588.1"/>
    </source>
</evidence>
<name>A0A1F5ZJD0_9BACT</name>
<evidence type="ECO:0000256" key="1">
    <source>
        <dbReference type="SAM" id="Phobius"/>
    </source>
</evidence>
<dbReference type="NCBIfam" id="TIGR01444">
    <property type="entry name" value="fkbM_fam"/>
    <property type="match status" value="1"/>
</dbReference>
<evidence type="ECO:0000313" key="4">
    <source>
        <dbReference type="Proteomes" id="UP000176923"/>
    </source>
</evidence>
<dbReference type="AlphaFoldDB" id="A0A1F5ZJD0"/>
<dbReference type="Gene3D" id="3.40.50.150">
    <property type="entry name" value="Vaccinia Virus protein VP39"/>
    <property type="match status" value="1"/>
</dbReference>
<keyword evidence="1" id="KW-0812">Transmembrane</keyword>
<feature type="transmembrane region" description="Helical" evidence="1">
    <location>
        <begin position="12"/>
        <end position="37"/>
    </location>
</feature>
<reference evidence="3 4" key="1">
    <citation type="journal article" date="2016" name="Nat. Commun.">
        <title>Thousands of microbial genomes shed light on interconnected biogeochemical processes in an aquifer system.</title>
        <authorList>
            <person name="Anantharaman K."/>
            <person name="Brown C.T."/>
            <person name="Hug L.A."/>
            <person name="Sharon I."/>
            <person name="Castelle C.J."/>
            <person name="Probst A.J."/>
            <person name="Thomas B.C."/>
            <person name="Singh A."/>
            <person name="Wilkins M.J."/>
            <person name="Karaoz U."/>
            <person name="Brodie E.L."/>
            <person name="Williams K.H."/>
            <person name="Hubbard S.S."/>
            <person name="Banfield J.F."/>
        </authorList>
    </citation>
    <scope>NUCLEOTIDE SEQUENCE [LARGE SCALE GENOMIC DNA]</scope>
</reference>
<protein>
    <recommendedName>
        <fullName evidence="2">Methyltransferase FkbM domain-containing protein</fullName>
    </recommendedName>
</protein>
<dbReference type="InterPro" id="IPR029063">
    <property type="entry name" value="SAM-dependent_MTases_sf"/>
</dbReference>
<proteinExistence type="predicted"/>
<keyword evidence="1" id="KW-0472">Membrane</keyword>
<dbReference type="SUPFAM" id="SSF53335">
    <property type="entry name" value="S-adenosyl-L-methionine-dependent methyltransferases"/>
    <property type="match status" value="1"/>
</dbReference>
<dbReference type="STRING" id="1798382.A3D77_04595"/>
<dbReference type="Proteomes" id="UP000176923">
    <property type="component" value="Unassembled WGS sequence"/>
</dbReference>
<dbReference type="EMBL" id="MFJL01000044">
    <property type="protein sequence ID" value="OGG12588.1"/>
    <property type="molecule type" value="Genomic_DNA"/>
</dbReference>
<dbReference type="PANTHER" id="PTHR34203">
    <property type="entry name" value="METHYLTRANSFERASE, FKBM FAMILY PROTEIN"/>
    <property type="match status" value="1"/>
</dbReference>
<keyword evidence="1" id="KW-1133">Transmembrane helix</keyword>
<dbReference type="InterPro" id="IPR052514">
    <property type="entry name" value="SAM-dependent_MTase"/>
</dbReference>
<feature type="domain" description="Methyltransferase FkbM" evidence="2">
    <location>
        <begin position="87"/>
        <end position="258"/>
    </location>
</feature>
<gene>
    <name evidence="3" type="ORF">A3D77_04595</name>
</gene>
<dbReference type="InterPro" id="IPR006342">
    <property type="entry name" value="FkbM_mtfrase"/>
</dbReference>
<accession>A0A1F5ZJD0</accession>
<dbReference type="PANTHER" id="PTHR34203:SF15">
    <property type="entry name" value="SLL1173 PROTEIN"/>
    <property type="match status" value="1"/>
</dbReference>